<keyword evidence="1" id="KW-0472">Membrane</keyword>
<keyword evidence="1" id="KW-0812">Transmembrane</keyword>
<dbReference type="EMBL" id="AYUF01000491">
    <property type="protein sequence ID" value="ETK01130.1"/>
    <property type="molecule type" value="Genomic_DNA"/>
</dbReference>
<evidence type="ECO:0000256" key="1">
    <source>
        <dbReference type="SAM" id="Phobius"/>
    </source>
</evidence>
<protein>
    <submittedName>
        <fullName evidence="2">Uncharacterized protein</fullName>
    </submittedName>
</protein>
<reference evidence="2 3" key="1">
    <citation type="submission" date="2013-11" db="EMBL/GenBank/DDBJ databases">
        <title>Single cell genomics of uncultured Tannerella BU063 (oral taxon 286).</title>
        <authorList>
            <person name="Beall C.J."/>
            <person name="Campbell A.G."/>
            <person name="Griffen A.L."/>
            <person name="Podar M."/>
            <person name="Leys E.J."/>
        </authorList>
    </citation>
    <scope>NUCLEOTIDE SEQUENCE [LARGE SCALE GENOMIC DNA]</scope>
    <source>
        <strain evidence="2">Cell 2</strain>
    </source>
</reference>
<gene>
    <name evidence="2" type="ORF">N425_11485</name>
</gene>
<keyword evidence="1" id="KW-1133">Transmembrane helix</keyword>
<sequence>MAIWVSSCGMMTGTHPAFFAFRFPFLAYGLQVIILSLLLRAFHVGALRLHGEKDK</sequence>
<proteinExistence type="predicted"/>
<dbReference type="PATRIC" id="fig|1411148.3.peg.1879"/>
<accession>W2C1V0</accession>
<evidence type="ECO:0000313" key="2">
    <source>
        <dbReference type="EMBL" id="ETK01130.1"/>
    </source>
</evidence>
<evidence type="ECO:0000313" key="3">
    <source>
        <dbReference type="Proteomes" id="UP000018837"/>
    </source>
</evidence>
<dbReference type="AlphaFoldDB" id="W2C1V0"/>
<dbReference type="Proteomes" id="UP000018837">
    <property type="component" value="Unassembled WGS sequence"/>
</dbReference>
<feature type="transmembrane region" description="Helical" evidence="1">
    <location>
        <begin position="19"/>
        <end position="39"/>
    </location>
</feature>
<name>W2C1V0_9BACT</name>
<organism evidence="2 3">
    <name type="scientific">Tannerella sp. oral taxon BU063 isolate Cell 2</name>
    <dbReference type="NCBI Taxonomy" id="1411148"/>
    <lineage>
        <taxon>Bacteria</taxon>
        <taxon>Pseudomonadati</taxon>
        <taxon>Bacteroidota</taxon>
        <taxon>Bacteroidia</taxon>
        <taxon>Bacteroidales</taxon>
        <taxon>Tannerellaceae</taxon>
        <taxon>Tannerella</taxon>
    </lineage>
</organism>
<comment type="caution">
    <text evidence="2">The sequence shown here is derived from an EMBL/GenBank/DDBJ whole genome shotgun (WGS) entry which is preliminary data.</text>
</comment>